<evidence type="ECO:0000259" key="3">
    <source>
        <dbReference type="PROSITE" id="PS50110"/>
    </source>
</evidence>
<dbReference type="STRING" id="623280.SAMN05660226_03551"/>
<reference evidence="4 5" key="1">
    <citation type="submission" date="2017-02" db="EMBL/GenBank/DDBJ databases">
        <authorList>
            <person name="Peterson S.W."/>
        </authorList>
    </citation>
    <scope>NUCLEOTIDE SEQUENCE [LARGE SCALE GENOMIC DNA]</scope>
    <source>
        <strain evidence="4 5">DSM 22899</strain>
    </source>
</reference>
<dbReference type="RefSeq" id="WP_079718190.1">
    <property type="nucleotide sequence ID" value="NZ_FUYS01000011.1"/>
</dbReference>
<dbReference type="AlphaFoldDB" id="A0A1T5EU88"/>
<dbReference type="InterPro" id="IPR050595">
    <property type="entry name" value="Bact_response_regulator"/>
</dbReference>
<keyword evidence="5" id="KW-1185">Reference proteome</keyword>
<dbReference type="PANTHER" id="PTHR44591:SF3">
    <property type="entry name" value="RESPONSE REGULATORY DOMAIN-CONTAINING PROTEIN"/>
    <property type="match status" value="1"/>
</dbReference>
<organism evidence="4 5">
    <name type="scientific">Parapedobacter luteus</name>
    <dbReference type="NCBI Taxonomy" id="623280"/>
    <lineage>
        <taxon>Bacteria</taxon>
        <taxon>Pseudomonadati</taxon>
        <taxon>Bacteroidota</taxon>
        <taxon>Sphingobacteriia</taxon>
        <taxon>Sphingobacteriales</taxon>
        <taxon>Sphingobacteriaceae</taxon>
        <taxon>Parapedobacter</taxon>
    </lineage>
</organism>
<evidence type="ECO:0000256" key="2">
    <source>
        <dbReference type="PROSITE-ProRule" id="PRU00169"/>
    </source>
</evidence>
<proteinExistence type="predicted"/>
<dbReference type="Gene3D" id="3.40.50.2300">
    <property type="match status" value="1"/>
</dbReference>
<dbReference type="InterPro" id="IPR011006">
    <property type="entry name" value="CheY-like_superfamily"/>
</dbReference>
<name>A0A1T5EU88_9SPHI</name>
<gene>
    <name evidence="4" type="ORF">SAMN05660226_03551</name>
</gene>
<evidence type="ECO:0000313" key="5">
    <source>
        <dbReference type="Proteomes" id="UP000190541"/>
    </source>
</evidence>
<accession>A0A1T5EU88</accession>
<keyword evidence="1 2" id="KW-0597">Phosphoprotein</keyword>
<dbReference type="Proteomes" id="UP000190541">
    <property type="component" value="Unassembled WGS sequence"/>
</dbReference>
<dbReference type="SMART" id="SM00448">
    <property type="entry name" value="REC"/>
    <property type="match status" value="1"/>
</dbReference>
<dbReference type="GO" id="GO:0000160">
    <property type="term" value="P:phosphorelay signal transduction system"/>
    <property type="evidence" value="ECO:0007669"/>
    <property type="project" value="InterPro"/>
</dbReference>
<feature type="modified residue" description="4-aspartylphosphate" evidence="2">
    <location>
        <position position="53"/>
    </location>
</feature>
<dbReference type="PANTHER" id="PTHR44591">
    <property type="entry name" value="STRESS RESPONSE REGULATOR PROTEIN 1"/>
    <property type="match status" value="1"/>
</dbReference>
<dbReference type="SUPFAM" id="SSF52172">
    <property type="entry name" value="CheY-like"/>
    <property type="match status" value="1"/>
</dbReference>
<dbReference type="PROSITE" id="PS50110">
    <property type="entry name" value="RESPONSE_REGULATORY"/>
    <property type="match status" value="1"/>
</dbReference>
<dbReference type="InterPro" id="IPR001789">
    <property type="entry name" value="Sig_transdc_resp-reg_receiver"/>
</dbReference>
<dbReference type="Pfam" id="PF00072">
    <property type="entry name" value="Response_reg"/>
    <property type="match status" value="1"/>
</dbReference>
<evidence type="ECO:0000256" key="1">
    <source>
        <dbReference type="ARBA" id="ARBA00022553"/>
    </source>
</evidence>
<dbReference type="OrthoDB" id="5432534at2"/>
<feature type="domain" description="Response regulatory" evidence="3">
    <location>
        <begin position="4"/>
        <end position="118"/>
    </location>
</feature>
<evidence type="ECO:0000313" key="4">
    <source>
        <dbReference type="EMBL" id="SKB87441.1"/>
    </source>
</evidence>
<dbReference type="EMBL" id="FUYS01000011">
    <property type="protein sequence ID" value="SKB87441.1"/>
    <property type="molecule type" value="Genomic_DNA"/>
</dbReference>
<protein>
    <submittedName>
        <fullName evidence="4">Response regulator receiver domain-containing protein</fullName>
    </submittedName>
</protein>
<sequence>MKKAVHVLEDDIDIGELIVFLLTEQGYDVAVFSNIASFKQHAGQQSPDLLIIDVMLPDGNGLDICEAWKTDEATSQIPILLMSAYDDYRHDHRAEKANGFISKPFDIKTFLGEVKLRLG</sequence>